<accession>A0A8T2NSI0</accession>
<protein>
    <submittedName>
        <fullName evidence="1">Uncharacterized protein</fullName>
    </submittedName>
</protein>
<dbReference type="EMBL" id="JAFBMS010000024">
    <property type="protein sequence ID" value="KAG9343159.1"/>
    <property type="molecule type" value="Genomic_DNA"/>
</dbReference>
<dbReference type="AlphaFoldDB" id="A0A8T2NSI0"/>
<evidence type="ECO:0000313" key="2">
    <source>
        <dbReference type="Proteomes" id="UP000824540"/>
    </source>
</evidence>
<proteinExistence type="predicted"/>
<reference evidence="1" key="1">
    <citation type="thesis" date="2021" institute="BYU ScholarsArchive" country="Provo, UT, USA">
        <title>Applications of and Algorithms for Genome Assembly and Genomic Analyses with an Emphasis on Marine Teleosts.</title>
        <authorList>
            <person name="Pickett B.D."/>
        </authorList>
    </citation>
    <scope>NUCLEOTIDE SEQUENCE</scope>
    <source>
        <strain evidence="1">HI-2016</strain>
    </source>
</reference>
<dbReference type="Proteomes" id="UP000824540">
    <property type="component" value="Unassembled WGS sequence"/>
</dbReference>
<name>A0A8T2NSI0_9TELE</name>
<evidence type="ECO:0000313" key="1">
    <source>
        <dbReference type="EMBL" id="KAG9343159.1"/>
    </source>
</evidence>
<comment type="caution">
    <text evidence="1">The sequence shown here is derived from an EMBL/GenBank/DDBJ whole genome shotgun (WGS) entry which is preliminary data.</text>
</comment>
<sequence length="127" mass="13481">MDGVPPTPSSAQAADGRTGAFTLIALIISLPLQRLADSGQGRFQGTPLAQALKLLQGPGRPGLVKTKVAHHLVINAFVRSLRAKVHSSASMPWVEKLGYAALIKKYCIAEYSGSTIPRRHTAHGKMG</sequence>
<gene>
    <name evidence="1" type="ORF">JZ751_014132</name>
</gene>
<organism evidence="1 2">
    <name type="scientific">Albula glossodonta</name>
    <name type="common">roundjaw bonefish</name>
    <dbReference type="NCBI Taxonomy" id="121402"/>
    <lineage>
        <taxon>Eukaryota</taxon>
        <taxon>Metazoa</taxon>
        <taxon>Chordata</taxon>
        <taxon>Craniata</taxon>
        <taxon>Vertebrata</taxon>
        <taxon>Euteleostomi</taxon>
        <taxon>Actinopterygii</taxon>
        <taxon>Neopterygii</taxon>
        <taxon>Teleostei</taxon>
        <taxon>Albuliformes</taxon>
        <taxon>Albulidae</taxon>
        <taxon>Albula</taxon>
    </lineage>
</organism>
<keyword evidence="2" id="KW-1185">Reference proteome</keyword>